<accession>A0AB37U8P2</accession>
<name>A0AB37U8P2_9CYAN</name>
<dbReference type="EMBL" id="RSCK01000198">
    <property type="protein sequence ID" value="RUS95018.1"/>
    <property type="molecule type" value="Genomic_DNA"/>
</dbReference>
<dbReference type="InterPro" id="IPR005063">
    <property type="entry name" value="Transposase_27"/>
</dbReference>
<evidence type="ECO:0000313" key="2">
    <source>
        <dbReference type="Proteomes" id="UP000282574"/>
    </source>
</evidence>
<comment type="caution">
    <text evidence="1">The sequence shown here is derived from an EMBL/GenBank/DDBJ whole genome shotgun (WGS) entry which is preliminary data.</text>
</comment>
<reference evidence="1 2" key="1">
    <citation type="journal article" date="2019" name="Genome Biol. Evol.">
        <title>Day and night: Metabolic profiles and evolutionary relationships of six axenic non-marine cyanobacteria.</title>
        <authorList>
            <person name="Will S.E."/>
            <person name="Henke P."/>
            <person name="Boedeker C."/>
            <person name="Huang S."/>
            <person name="Brinkmann H."/>
            <person name="Rohde M."/>
            <person name="Jarek M."/>
            <person name="Friedl T."/>
            <person name="Seufert S."/>
            <person name="Schumacher M."/>
            <person name="Overmann J."/>
            <person name="Neumann-Schaal M."/>
            <person name="Petersen J."/>
        </authorList>
    </citation>
    <scope>NUCLEOTIDE SEQUENCE [LARGE SCALE GENOMIC DNA]</scope>
    <source>
        <strain evidence="1 2">SAG 39.79</strain>
    </source>
</reference>
<dbReference type="Pfam" id="PF03400">
    <property type="entry name" value="DDE_Tnp_IS1"/>
    <property type="match status" value="1"/>
</dbReference>
<dbReference type="GO" id="GO:0003677">
    <property type="term" value="F:DNA binding"/>
    <property type="evidence" value="ECO:0007669"/>
    <property type="project" value="InterPro"/>
</dbReference>
<dbReference type="Proteomes" id="UP000282574">
    <property type="component" value="Unassembled WGS sequence"/>
</dbReference>
<sequence>MISEETKGIIDRLLLEKLPLAGIARALQISELWVQQYVNQKSKNVPQEVQVNPKPKCRLTVQMDELWSFVDDKGNEQWVWLAMDVTTREIVGCYIGDRSGTSAGALWDSLPAVYRSLCRHLQRFLGVLSRSPAKQTTSCRWQGNGFNKSY</sequence>
<dbReference type="GO" id="GO:0004803">
    <property type="term" value="F:transposase activity"/>
    <property type="evidence" value="ECO:0007669"/>
    <property type="project" value="InterPro"/>
</dbReference>
<gene>
    <name evidence="1" type="ORF">DSM107010_71480</name>
</gene>
<keyword evidence="2" id="KW-1185">Reference proteome</keyword>
<protein>
    <recommendedName>
        <fullName evidence="3">Integrase catalytic domain-containing protein</fullName>
    </recommendedName>
</protein>
<dbReference type="GO" id="GO:0006313">
    <property type="term" value="P:DNA transposition"/>
    <property type="evidence" value="ECO:0007669"/>
    <property type="project" value="InterPro"/>
</dbReference>
<dbReference type="AlphaFoldDB" id="A0AB37U8P2"/>
<organism evidence="1 2">
    <name type="scientific">Chroococcidiopsis cubana SAG 39.79</name>
    <dbReference type="NCBI Taxonomy" id="388085"/>
    <lineage>
        <taxon>Bacteria</taxon>
        <taxon>Bacillati</taxon>
        <taxon>Cyanobacteriota</taxon>
        <taxon>Cyanophyceae</taxon>
        <taxon>Chroococcidiopsidales</taxon>
        <taxon>Chroococcidiopsidaceae</taxon>
        <taxon>Chroococcidiopsis</taxon>
    </lineage>
</organism>
<proteinExistence type="predicted"/>
<evidence type="ECO:0000313" key="1">
    <source>
        <dbReference type="EMBL" id="RUS95018.1"/>
    </source>
</evidence>
<evidence type="ECO:0008006" key="3">
    <source>
        <dbReference type="Google" id="ProtNLM"/>
    </source>
</evidence>